<keyword evidence="7 14" id="KW-0812">Transmembrane</keyword>
<evidence type="ECO:0000256" key="7">
    <source>
        <dbReference type="ARBA" id="ARBA00022692"/>
    </source>
</evidence>
<keyword evidence="6" id="KW-0808">Transferase</keyword>
<dbReference type="Pfam" id="PF00512">
    <property type="entry name" value="HisKA"/>
    <property type="match status" value="1"/>
</dbReference>
<dbReference type="SUPFAM" id="SSF158472">
    <property type="entry name" value="HAMP domain-like"/>
    <property type="match status" value="1"/>
</dbReference>
<dbReference type="InterPro" id="IPR036097">
    <property type="entry name" value="HisK_dim/P_sf"/>
</dbReference>
<dbReference type="GO" id="GO:0005524">
    <property type="term" value="F:ATP binding"/>
    <property type="evidence" value="ECO:0007669"/>
    <property type="project" value="UniProtKB-KW"/>
</dbReference>
<comment type="catalytic activity">
    <reaction evidence="1">
        <text>ATP + protein L-histidine = ADP + protein N-phospho-L-histidine.</text>
        <dbReference type="EC" id="2.7.13.3"/>
    </reaction>
</comment>
<keyword evidence="13 14" id="KW-0472">Membrane</keyword>
<dbReference type="Pfam" id="PF02518">
    <property type="entry name" value="HATPase_c"/>
    <property type="match status" value="1"/>
</dbReference>
<dbReference type="Gene3D" id="3.30.565.10">
    <property type="entry name" value="Histidine kinase-like ATPase, C-terminal domain"/>
    <property type="match status" value="1"/>
</dbReference>
<feature type="transmembrane region" description="Helical" evidence="14">
    <location>
        <begin position="12"/>
        <end position="35"/>
    </location>
</feature>
<proteinExistence type="predicted"/>
<accession>A5N608</accession>
<dbReference type="eggNOG" id="COG2205">
    <property type="taxonomic scope" value="Bacteria"/>
</dbReference>
<evidence type="ECO:0000256" key="5">
    <source>
        <dbReference type="ARBA" id="ARBA00022553"/>
    </source>
</evidence>
<dbReference type="CDD" id="cd06225">
    <property type="entry name" value="HAMP"/>
    <property type="match status" value="1"/>
</dbReference>
<dbReference type="eggNOG" id="COG2770">
    <property type="taxonomic scope" value="Bacteria"/>
</dbReference>
<dbReference type="Pfam" id="PF00672">
    <property type="entry name" value="HAMP"/>
    <property type="match status" value="1"/>
</dbReference>
<evidence type="ECO:0000256" key="3">
    <source>
        <dbReference type="ARBA" id="ARBA00012438"/>
    </source>
</evidence>
<dbReference type="Gene3D" id="1.10.287.130">
    <property type="match status" value="1"/>
</dbReference>
<evidence type="ECO:0000256" key="11">
    <source>
        <dbReference type="ARBA" id="ARBA00022989"/>
    </source>
</evidence>
<keyword evidence="8" id="KW-0547">Nucleotide-binding</keyword>
<dbReference type="InterPro" id="IPR005467">
    <property type="entry name" value="His_kinase_dom"/>
</dbReference>
<dbReference type="SUPFAM" id="SSF47384">
    <property type="entry name" value="Homodimeric domain of signal transducing histidine kinase"/>
    <property type="match status" value="1"/>
</dbReference>
<keyword evidence="12" id="KW-0902">Two-component regulatory system</keyword>
<evidence type="ECO:0000256" key="9">
    <source>
        <dbReference type="ARBA" id="ARBA00022777"/>
    </source>
</evidence>
<evidence type="ECO:0000313" key="17">
    <source>
        <dbReference type="EMBL" id="EDK32739.1"/>
    </source>
</evidence>
<evidence type="ECO:0000256" key="1">
    <source>
        <dbReference type="ARBA" id="ARBA00000085"/>
    </source>
</evidence>
<feature type="domain" description="Histidine kinase" evidence="15">
    <location>
        <begin position="247"/>
        <end position="451"/>
    </location>
</feature>
<feature type="transmembrane region" description="Helical" evidence="14">
    <location>
        <begin position="163"/>
        <end position="186"/>
    </location>
</feature>
<dbReference type="SMART" id="SM00304">
    <property type="entry name" value="HAMP"/>
    <property type="match status" value="1"/>
</dbReference>
<reference evidence="17 18" key="1">
    <citation type="journal article" date="2008" name="Proc. Natl. Acad. Sci. U.S.A.">
        <title>The genome of Clostridium kluyveri, a strict anaerobe with unique metabolic features.</title>
        <authorList>
            <person name="Seedorf H."/>
            <person name="Fricke W.F."/>
            <person name="Veith B."/>
            <person name="Brueggemann H."/>
            <person name="Liesegang H."/>
            <person name="Strittmatter A."/>
            <person name="Miethke M."/>
            <person name="Buckel W."/>
            <person name="Hinderberger J."/>
            <person name="Li F."/>
            <person name="Hagemeier C."/>
            <person name="Thauer R.K."/>
            <person name="Gottschalk G."/>
        </authorList>
    </citation>
    <scope>NUCLEOTIDE SEQUENCE [LARGE SCALE GENOMIC DNA]</scope>
    <source>
        <strain evidence="18">ATCC 8527 / DSM 555 / NCIMB 10680</strain>
    </source>
</reference>
<comment type="subcellular location">
    <subcellularLocation>
        <location evidence="2">Cell membrane</location>
        <topology evidence="2">Multi-pass membrane protein</topology>
    </subcellularLocation>
</comment>
<dbReference type="SMART" id="SM00387">
    <property type="entry name" value="HATPase_c"/>
    <property type="match status" value="1"/>
</dbReference>
<dbReference type="PROSITE" id="PS50885">
    <property type="entry name" value="HAMP"/>
    <property type="match status" value="1"/>
</dbReference>
<organism evidence="17 18">
    <name type="scientific">Clostridium kluyveri (strain ATCC 8527 / DSM 555 / NBRC 12016 / NCIMB 10680 / K1)</name>
    <dbReference type="NCBI Taxonomy" id="431943"/>
    <lineage>
        <taxon>Bacteria</taxon>
        <taxon>Bacillati</taxon>
        <taxon>Bacillota</taxon>
        <taxon>Clostridia</taxon>
        <taxon>Eubacteriales</taxon>
        <taxon>Clostridiaceae</taxon>
        <taxon>Clostridium</taxon>
    </lineage>
</organism>
<evidence type="ECO:0000259" key="16">
    <source>
        <dbReference type="PROSITE" id="PS50885"/>
    </source>
</evidence>
<dbReference type="SUPFAM" id="SSF55874">
    <property type="entry name" value="ATPase domain of HSP90 chaperone/DNA topoisomerase II/histidine kinase"/>
    <property type="match status" value="1"/>
</dbReference>
<evidence type="ECO:0000256" key="12">
    <source>
        <dbReference type="ARBA" id="ARBA00023012"/>
    </source>
</evidence>
<feature type="domain" description="HAMP" evidence="16">
    <location>
        <begin position="187"/>
        <end position="239"/>
    </location>
</feature>
<dbReference type="Proteomes" id="UP000002411">
    <property type="component" value="Chromosome"/>
</dbReference>
<dbReference type="PROSITE" id="PS50109">
    <property type="entry name" value="HIS_KIN"/>
    <property type="match status" value="1"/>
</dbReference>
<dbReference type="Gene3D" id="6.10.340.10">
    <property type="match status" value="1"/>
</dbReference>
<evidence type="ECO:0000256" key="4">
    <source>
        <dbReference type="ARBA" id="ARBA00022475"/>
    </source>
</evidence>
<dbReference type="SMART" id="SM00388">
    <property type="entry name" value="HisKA"/>
    <property type="match status" value="1"/>
</dbReference>
<evidence type="ECO:0000256" key="10">
    <source>
        <dbReference type="ARBA" id="ARBA00022840"/>
    </source>
</evidence>
<evidence type="ECO:0000256" key="8">
    <source>
        <dbReference type="ARBA" id="ARBA00022741"/>
    </source>
</evidence>
<dbReference type="PANTHER" id="PTHR45528">
    <property type="entry name" value="SENSOR HISTIDINE KINASE CPXA"/>
    <property type="match status" value="1"/>
</dbReference>
<keyword evidence="9 17" id="KW-0418">Kinase</keyword>
<dbReference type="InterPro" id="IPR003661">
    <property type="entry name" value="HisK_dim/P_dom"/>
</dbReference>
<dbReference type="CDD" id="cd00082">
    <property type="entry name" value="HisKA"/>
    <property type="match status" value="1"/>
</dbReference>
<dbReference type="EC" id="2.7.13.3" evidence="3"/>
<dbReference type="InterPro" id="IPR003594">
    <property type="entry name" value="HATPase_dom"/>
</dbReference>
<keyword evidence="18" id="KW-1185">Reference proteome</keyword>
<evidence type="ECO:0000256" key="6">
    <source>
        <dbReference type="ARBA" id="ARBA00022679"/>
    </source>
</evidence>
<dbReference type="InterPro" id="IPR050398">
    <property type="entry name" value="HssS/ArlS-like"/>
</dbReference>
<dbReference type="EMBL" id="CP000673">
    <property type="protein sequence ID" value="EDK32739.1"/>
    <property type="molecule type" value="Genomic_DNA"/>
</dbReference>
<evidence type="ECO:0000256" key="2">
    <source>
        <dbReference type="ARBA" id="ARBA00004651"/>
    </source>
</evidence>
<dbReference type="InterPro" id="IPR036890">
    <property type="entry name" value="HATPase_C_sf"/>
</dbReference>
<dbReference type="PANTHER" id="PTHR45528:SF1">
    <property type="entry name" value="SENSOR HISTIDINE KINASE CPXA"/>
    <property type="match status" value="1"/>
</dbReference>
<evidence type="ECO:0000313" key="18">
    <source>
        <dbReference type="Proteomes" id="UP000002411"/>
    </source>
</evidence>
<keyword evidence="4" id="KW-1003">Cell membrane</keyword>
<keyword evidence="10" id="KW-0067">ATP-binding</keyword>
<dbReference type="InterPro" id="IPR003660">
    <property type="entry name" value="HAMP_dom"/>
</dbReference>
<dbReference type="AlphaFoldDB" id="A5N608"/>
<sequence length="451" mass="52487">MKVFKMKSLMLRIWVTFTIIILIIICCISFLYLVAFRIFDENSKIQDLAAAHNILVKNGNFEDPLRFDKLKNLVNIKNLIVNINETTTQTININAPNDQPDSSENKEGKWLTGFIKYVNNSQTQFKENYNNIEFLFIISPIKSQTSEKAYFITYMPYFLDKTVLYKAILTGIIFIFIAFFTSKLVAGYISKPLKELEDYTKKIANKQWGEPIKIRSNDEIGSLANSMNIMQKKLKYAEESEKLFFQSISHDLKTPVMVIMSHAEAIIEGLYIDSIEKTAEIIKNEAIYLEKKIKQILYLNTLDYMLENNIENRDTNLQDILNKIIHRFKTFNNNIIWDLNIKKSIIWGNREKVMISIENVMDNALRYAKTTIKITLKEENNFAVLEIYNDGNTIRNNDIERIFDSMYKDRKGNFGLGLAISKKIINFYKGDIKAVNRLNGVSFIIKYPNLC</sequence>
<keyword evidence="5" id="KW-0597">Phosphoprotein</keyword>
<evidence type="ECO:0000259" key="15">
    <source>
        <dbReference type="PROSITE" id="PS50109"/>
    </source>
</evidence>
<dbReference type="RefSeq" id="WP_011989254.1">
    <property type="nucleotide sequence ID" value="NC_009706.1"/>
</dbReference>
<protein>
    <recommendedName>
        <fullName evidence="3">histidine kinase</fullName>
        <ecNumber evidence="3">2.7.13.3</ecNumber>
    </recommendedName>
</protein>
<evidence type="ECO:0000256" key="14">
    <source>
        <dbReference type="SAM" id="Phobius"/>
    </source>
</evidence>
<dbReference type="HOGENOM" id="CLU_000445_89_6_9"/>
<name>A5N608_CLOK5</name>
<gene>
    <name evidence="17" type="ordered locus">CKL_0686</name>
</gene>
<dbReference type="STRING" id="431943.CKL_0686"/>
<keyword evidence="11 14" id="KW-1133">Transmembrane helix</keyword>
<dbReference type="GO" id="GO:0000155">
    <property type="term" value="F:phosphorelay sensor kinase activity"/>
    <property type="evidence" value="ECO:0007669"/>
    <property type="project" value="InterPro"/>
</dbReference>
<dbReference type="KEGG" id="ckl:CKL_0686"/>
<dbReference type="GO" id="GO:0005886">
    <property type="term" value="C:plasma membrane"/>
    <property type="evidence" value="ECO:0007669"/>
    <property type="project" value="UniProtKB-SubCell"/>
</dbReference>
<evidence type="ECO:0000256" key="13">
    <source>
        <dbReference type="ARBA" id="ARBA00023136"/>
    </source>
</evidence>